<organism evidence="1 2">
    <name type="scientific">Hymenobacter elongatus</name>
    <dbReference type="NCBI Taxonomy" id="877208"/>
    <lineage>
        <taxon>Bacteria</taxon>
        <taxon>Pseudomonadati</taxon>
        <taxon>Bacteroidota</taxon>
        <taxon>Cytophagia</taxon>
        <taxon>Cytophagales</taxon>
        <taxon>Hymenobacteraceae</taxon>
        <taxon>Hymenobacter</taxon>
    </lineage>
</organism>
<dbReference type="OrthoDB" id="879465at2"/>
<protein>
    <recommendedName>
        <fullName evidence="3">Lipoprotein</fullName>
    </recommendedName>
</protein>
<name>A0A4Z0PPY8_9BACT</name>
<keyword evidence="2" id="KW-1185">Reference proteome</keyword>
<dbReference type="PROSITE" id="PS51257">
    <property type="entry name" value="PROKAR_LIPOPROTEIN"/>
    <property type="match status" value="1"/>
</dbReference>
<dbReference type="EMBL" id="SRLD01000005">
    <property type="protein sequence ID" value="TGE18935.1"/>
    <property type="molecule type" value="Genomic_DNA"/>
</dbReference>
<gene>
    <name evidence="1" type="ORF">E5J99_04115</name>
</gene>
<evidence type="ECO:0000313" key="2">
    <source>
        <dbReference type="Proteomes" id="UP000297739"/>
    </source>
</evidence>
<dbReference type="AlphaFoldDB" id="A0A4Z0PPY8"/>
<dbReference type="Proteomes" id="UP000297739">
    <property type="component" value="Unassembled WGS sequence"/>
</dbReference>
<comment type="caution">
    <text evidence="1">The sequence shown here is derived from an EMBL/GenBank/DDBJ whole genome shotgun (WGS) entry which is preliminary data.</text>
</comment>
<dbReference type="RefSeq" id="WP_135496448.1">
    <property type="nucleotide sequence ID" value="NZ_SRLD01000005.1"/>
</dbReference>
<proteinExistence type="predicted"/>
<reference evidence="1 2" key="1">
    <citation type="submission" date="2019-04" db="EMBL/GenBank/DDBJ databases">
        <authorList>
            <person name="Feng G."/>
            <person name="Zhang J."/>
            <person name="Zhu H."/>
        </authorList>
    </citation>
    <scope>NUCLEOTIDE SEQUENCE [LARGE SCALE GENOMIC DNA]</scope>
    <source>
        <strain evidence="1 2">JCM 17223</strain>
    </source>
</reference>
<evidence type="ECO:0000313" key="1">
    <source>
        <dbReference type="EMBL" id="TGE18935.1"/>
    </source>
</evidence>
<accession>A0A4Z0PPY8</accession>
<sequence>MKKHLLLSVSALGLGLVACEKADEKVKNYVVPAPITATFNQDYDLNYQQVARLPTTATPELTVELADLQYTYCPADGCSSNPSLRCVVGTDVSPNLTVTDATGQVQQVRLPANSPAAGSPAWRDTTSIRANGQRYVLYYVKWKMLRCDPAKYDFSVVLRVSKPTTK</sequence>
<evidence type="ECO:0008006" key="3">
    <source>
        <dbReference type="Google" id="ProtNLM"/>
    </source>
</evidence>